<keyword evidence="4" id="KW-0805">Transcription regulation</keyword>
<dbReference type="Pfam" id="PF12833">
    <property type="entry name" value="HTH_18"/>
    <property type="match status" value="1"/>
</dbReference>
<dbReference type="EMBL" id="AFBN01000004">
    <property type="protein sequence ID" value="EGF59843.1"/>
    <property type="molecule type" value="Genomic_DNA"/>
</dbReference>
<dbReference type="InterPro" id="IPR011123">
    <property type="entry name" value="Y_Y_Y"/>
</dbReference>
<keyword evidence="3 6" id="KW-0597">Phosphoprotein</keyword>
<dbReference type="CDD" id="cd17574">
    <property type="entry name" value="REC_OmpR"/>
    <property type="match status" value="1"/>
</dbReference>
<evidence type="ECO:0000256" key="2">
    <source>
        <dbReference type="ARBA" id="ARBA00012438"/>
    </source>
</evidence>
<dbReference type="EC" id="2.7.13.3" evidence="2"/>
<dbReference type="PROSITE" id="PS01124">
    <property type="entry name" value="HTH_ARAC_FAMILY_2"/>
    <property type="match status" value="1"/>
</dbReference>
<dbReference type="SMART" id="SM00388">
    <property type="entry name" value="HisKA"/>
    <property type="match status" value="1"/>
</dbReference>
<feature type="domain" description="Response regulatory" evidence="11">
    <location>
        <begin position="1151"/>
        <end position="1266"/>
    </location>
</feature>
<dbReference type="Gene3D" id="2.60.40.10">
    <property type="entry name" value="Immunoglobulins"/>
    <property type="match status" value="1"/>
</dbReference>
<evidence type="ECO:0000256" key="3">
    <source>
        <dbReference type="ARBA" id="ARBA00022553"/>
    </source>
</evidence>
<dbReference type="Pfam" id="PF00512">
    <property type="entry name" value="HisKA"/>
    <property type="match status" value="1"/>
</dbReference>
<dbReference type="SMART" id="SM00387">
    <property type="entry name" value="HATPase_c"/>
    <property type="match status" value="1"/>
</dbReference>
<dbReference type="PRINTS" id="PR00344">
    <property type="entry name" value="BCTRLSENSOR"/>
</dbReference>
<dbReference type="CDD" id="cd00082">
    <property type="entry name" value="HisKA"/>
    <property type="match status" value="1"/>
</dbReference>
<evidence type="ECO:0000256" key="1">
    <source>
        <dbReference type="ARBA" id="ARBA00000085"/>
    </source>
</evidence>
<sequence length="1419" mass="160479">MKIRISLLLCLALFPLRLMSTNEKFKQLTIGDGLAHTDANCIAQDSTGLIWIGTYAGLQSFDGYGLQTFDFYPAGHKIYQSHNRIESMACTSNKLWIGTESGLTCFDLSTHRYIPYYIKEETYNKMSFDTSITKVFADPSERYLWIQSNQGLAALKINDDSLQILRWESEAERIFCKGVNNLLFQGETIWGSNNKHIIQLCIQNDKINMQSTYLASELLQTDEAIQNIYFTNNCLYVRTAEGCYRISATGNKLNPAITAHINFHRANAKIPSFTKGEFIVTGEETLWCAYSEGVFEVQQPFSASPAIYDYLKNSRNSSLSTIKIKDMLIDKYENLWVTTNSWGVFYRNLSKSFFKNFSKQDFLEMGFFQNEIVSVTGQKDGTLWMIVGYASLLSYDPKTEQFSLIPLPKSSNRPVYYQTVQMSRDQKHLYIGTSQSVLIYNTQTQKISQLTPENSREAQKINTSISDLEEDESGRLWICTWGNGLFCVKDPLDAPFVEMELGTQTDPALLSRKIAQLLIKGKYIFLCTTNGLNRIELTHDGKVKTVSSYRTDETLPASMSSDYLASIDCLNDSVCWVGTIGGGLNKIVLHSASANDYTATCYTTANGLPSNDCEIVLMDDSGNVWIGGNGIVKLDTEKNKINTYGFANGLQNNAFKINVSYKGNDGMLYMGGLYGLSYFNPKELTPDAKYNGLIFTDLSVNNQSIVPQNAYNGTVVLKQVLNNTSKLTLNHLQNNFSISFAALGYDLSGQIMYRYRLKGFQKDWQTLHYTNNEIYFSNLPYRSYQLEVQLSTNKGYTWHEPGRRLDIDILPPWWLSGWAKILYIIVIIGGAASIFKQYAKEQNLKKENEIQKILIAQDEEKYQAKMQFFMNASHELKTPLTLILLAAEKLADKTQPEKEHNTILYNAGKMLALITELVDIRKQDLGISSLNLEHLDFSQIARQVFNETSLWAENKHISISYSATDSNIKMDADKSKIGKMIVNLFTNAIKYTDEGGKIDISLRRGTLNDIKPCYDTIHVEGKVSSEAPLCILTVKDTGIGISSESIRLIYERFFQVKGKTQEHLGSGIGLAIVKSTVLQHQGMIIVSSERMAGSEFIVALPIYDNLPEPSSDNSHDFDMESFIKTQYIEFQPDTSAEKTEESLSPNPGLPTLLIVEDNKELQAALKEHLSASYNIHIADNGRTGLELCMSVFPDIIISDVMMPEMDGIEMCKRIKNNLSVAYIPLVMLTAKGNVENQIEGYESGADLYIPKPFSMKLLEVNLHRLLTQREKWFKNSIPPAVRGDEEKTEESETKEEYPNQDKALQKSMLNLEEQKEMTEKLKRVIAENIHDSNLSPDMLASALGMSRTKLYRDIKGIDGQSLSDYVRNIRLEKAAHLLVNSNMNIQEIMNEVGFVNSSHFTKIFKLKFDMTPTEYKKKH</sequence>
<dbReference type="InterPro" id="IPR011110">
    <property type="entry name" value="Reg_prop"/>
</dbReference>
<dbReference type="GO" id="GO:0003700">
    <property type="term" value="F:DNA-binding transcription factor activity"/>
    <property type="evidence" value="ECO:0007669"/>
    <property type="project" value="InterPro"/>
</dbReference>
<dbReference type="eggNOG" id="COG0745">
    <property type="taxonomic scope" value="Bacteria"/>
</dbReference>
<dbReference type="InterPro" id="IPR004358">
    <property type="entry name" value="Sig_transdc_His_kin-like_C"/>
</dbReference>
<dbReference type="SMART" id="SM00342">
    <property type="entry name" value="HTH_ARAC"/>
    <property type="match status" value="1"/>
</dbReference>
<dbReference type="Proteomes" id="UP000003416">
    <property type="component" value="Unassembled WGS sequence"/>
</dbReference>
<keyword evidence="13" id="KW-1185">Reference proteome</keyword>
<evidence type="ECO:0000256" key="5">
    <source>
        <dbReference type="ARBA" id="ARBA00023163"/>
    </source>
</evidence>
<evidence type="ECO:0000313" key="13">
    <source>
        <dbReference type="Proteomes" id="UP000003416"/>
    </source>
</evidence>
<keyword evidence="5" id="KW-0804">Transcription</keyword>
<feature type="region of interest" description="Disordered" evidence="7">
    <location>
        <begin position="1277"/>
        <end position="1299"/>
    </location>
</feature>
<keyword evidence="12" id="KW-0808">Transferase</keyword>
<dbReference type="SUPFAM" id="SSF52172">
    <property type="entry name" value="CheY-like"/>
    <property type="match status" value="1"/>
</dbReference>
<dbReference type="SMART" id="SM00448">
    <property type="entry name" value="REC"/>
    <property type="match status" value="1"/>
</dbReference>
<evidence type="ECO:0000259" key="11">
    <source>
        <dbReference type="PROSITE" id="PS50110"/>
    </source>
</evidence>
<dbReference type="InterPro" id="IPR003594">
    <property type="entry name" value="HATPase_dom"/>
</dbReference>
<dbReference type="PANTHER" id="PTHR43547">
    <property type="entry name" value="TWO-COMPONENT HISTIDINE KINASE"/>
    <property type="match status" value="1"/>
</dbReference>
<dbReference type="InterPro" id="IPR009057">
    <property type="entry name" value="Homeodomain-like_sf"/>
</dbReference>
<dbReference type="InterPro" id="IPR013783">
    <property type="entry name" value="Ig-like_fold"/>
</dbReference>
<reference evidence="12 13" key="1">
    <citation type="submission" date="2011-02" db="EMBL/GenBank/DDBJ databases">
        <authorList>
            <person name="Weinstock G."/>
            <person name="Sodergren E."/>
            <person name="Clifton S."/>
            <person name="Fulton L."/>
            <person name="Fulton B."/>
            <person name="Courtney L."/>
            <person name="Fronick C."/>
            <person name="Harrison M."/>
            <person name="Strong C."/>
            <person name="Farmer C."/>
            <person name="Delahaunty K."/>
            <person name="Markovic C."/>
            <person name="Hall O."/>
            <person name="Minx P."/>
            <person name="Tomlinson C."/>
            <person name="Mitreva M."/>
            <person name="Hou S."/>
            <person name="Chen J."/>
            <person name="Wollam A."/>
            <person name="Pepin K.H."/>
            <person name="Johnson M."/>
            <person name="Bhonagiri V."/>
            <person name="Zhang X."/>
            <person name="Suruliraj S."/>
            <person name="Warren W."/>
            <person name="Chinwalla A."/>
            <person name="Mardis E.R."/>
            <person name="Wilson R.K."/>
        </authorList>
    </citation>
    <scope>NUCLEOTIDE SEQUENCE [LARGE SCALE GENOMIC DNA]</scope>
    <source>
        <strain evidence="12 13">YIT 12057</strain>
    </source>
</reference>
<feature type="domain" description="Histidine kinase" evidence="10">
    <location>
        <begin position="871"/>
        <end position="1104"/>
    </location>
</feature>
<evidence type="ECO:0000256" key="8">
    <source>
        <dbReference type="SAM" id="SignalP"/>
    </source>
</evidence>
<feature type="chain" id="PRO_5003301631" description="histidine kinase" evidence="8">
    <location>
        <begin position="21"/>
        <end position="1419"/>
    </location>
</feature>
<dbReference type="PROSITE" id="PS50110">
    <property type="entry name" value="RESPONSE_REGULATORY"/>
    <property type="match status" value="1"/>
</dbReference>
<comment type="catalytic activity">
    <reaction evidence="1">
        <text>ATP + protein L-histidine = ADP + protein N-phospho-L-histidine.</text>
        <dbReference type="EC" id="2.7.13.3"/>
    </reaction>
</comment>
<dbReference type="Gene3D" id="1.10.10.60">
    <property type="entry name" value="Homeodomain-like"/>
    <property type="match status" value="1"/>
</dbReference>
<dbReference type="InterPro" id="IPR018060">
    <property type="entry name" value="HTH_AraC"/>
</dbReference>
<dbReference type="eggNOG" id="COG2205">
    <property type="taxonomic scope" value="Bacteria"/>
</dbReference>
<evidence type="ECO:0000313" key="12">
    <source>
        <dbReference type="EMBL" id="EGF59843.1"/>
    </source>
</evidence>
<feature type="modified residue" description="4-aspartylphosphate" evidence="6">
    <location>
        <position position="1199"/>
    </location>
</feature>
<accession>F3PN51</accession>
<feature type="signal peptide" evidence="8">
    <location>
        <begin position="1"/>
        <end position="20"/>
    </location>
</feature>
<gene>
    <name evidence="12" type="ORF">HMPREF9446_00137</name>
</gene>
<dbReference type="GO" id="GO:0000155">
    <property type="term" value="F:phosphorelay sensor kinase activity"/>
    <property type="evidence" value="ECO:0007669"/>
    <property type="project" value="InterPro"/>
</dbReference>
<organism evidence="12 13">
    <name type="scientific">Bacteroides fluxus YIT 12057</name>
    <dbReference type="NCBI Taxonomy" id="763034"/>
    <lineage>
        <taxon>Bacteria</taxon>
        <taxon>Pseudomonadati</taxon>
        <taxon>Bacteroidota</taxon>
        <taxon>Bacteroidia</taxon>
        <taxon>Bacteroidales</taxon>
        <taxon>Bacteroidaceae</taxon>
        <taxon>Bacteroides</taxon>
    </lineage>
</organism>
<proteinExistence type="predicted"/>
<dbReference type="PROSITE" id="PS50109">
    <property type="entry name" value="HIS_KIN"/>
    <property type="match status" value="1"/>
</dbReference>
<dbReference type="InterPro" id="IPR015943">
    <property type="entry name" value="WD40/YVTN_repeat-like_dom_sf"/>
</dbReference>
<evidence type="ECO:0000259" key="9">
    <source>
        <dbReference type="PROSITE" id="PS01124"/>
    </source>
</evidence>
<dbReference type="SUPFAM" id="SSF46689">
    <property type="entry name" value="Homeodomain-like"/>
    <property type="match status" value="1"/>
</dbReference>
<dbReference type="GeneID" id="86047982"/>
<dbReference type="SUPFAM" id="SSF63829">
    <property type="entry name" value="Calcium-dependent phosphotriesterase"/>
    <property type="match status" value="1"/>
</dbReference>
<dbReference type="Pfam" id="PF07495">
    <property type="entry name" value="Y_Y_Y"/>
    <property type="match status" value="1"/>
</dbReference>
<dbReference type="STRING" id="763034.HMPREF9446_00137"/>
<dbReference type="Pfam" id="PF02518">
    <property type="entry name" value="HATPase_c"/>
    <property type="match status" value="1"/>
</dbReference>
<keyword evidence="8" id="KW-0732">Signal</keyword>
<dbReference type="SUPFAM" id="SSF47384">
    <property type="entry name" value="Homodimeric domain of signal transducing histidine kinase"/>
    <property type="match status" value="1"/>
</dbReference>
<dbReference type="InterPro" id="IPR001789">
    <property type="entry name" value="Sig_transdc_resp-reg_receiver"/>
</dbReference>
<feature type="compositionally biased region" description="Basic and acidic residues" evidence="7">
    <location>
        <begin position="1282"/>
        <end position="1299"/>
    </location>
</feature>
<evidence type="ECO:0000256" key="6">
    <source>
        <dbReference type="PROSITE-ProRule" id="PRU00169"/>
    </source>
</evidence>
<dbReference type="Gene3D" id="2.130.10.10">
    <property type="entry name" value="YVTN repeat-like/Quinoprotein amine dehydrogenase"/>
    <property type="match status" value="2"/>
</dbReference>
<comment type="caution">
    <text evidence="12">The sequence shown here is derived from an EMBL/GenBank/DDBJ whole genome shotgun (WGS) entry which is preliminary data.</text>
</comment>
<evidence type="ECO:0000259" key="10">
    <source>
        <dbReference type="PROSITE" id="PS50109"/>
    </source>
</evidence>
<dbReference type="RefSeq" id="WP_009123503.1">
    <property type="nucleotide sequence ID" value="NZ_GL882605.1"/>
</dbReference>
<dbReference type="Gene3D" id="1.10.287.130">
    <property type="match status" value="1"/>
</dbReference>
<dbReference type="GO" id="GO:0043565">
    <property type="term" value="F:sequence-specific DNA binding"/>
    <property type="evidence" value="ECO:0007669"/>
    <property type="project" value="InterPro"/>
</dbReference>
<dbReference type="HOGENOM" id="CLU_000445_28_1_10"/>
<evidence type="ECO:0000256" key="7">
    <source>
        <dbReference type="SAM" id="MobiDB-lite"/>
    </source>
</evidence>
<dbReference type="InterPro" id="IPR036097">
    <property type="entry name" value="HisK_dim/P_sf"/>
</dbReference>
<keyword evidence="12" id="KW-0418">Kinase</keyword>
<name>F3PN51_9BACE</name>
<dbReference type="InterPro" id="IPR036890">
    <property type="entry name" value="HATPase_C_sf"/>
</dbReference>
<dbReference type="Pfam" id="PF00072">
    <property type="entry name" value="Response_reg"/>
    <property type="match status" value="1"/>
</dbReference>
<dbReference type="eggNOG" id="COG3292">
    <property type="taxonomic scope" value="Bacteria"/>
</dbReference>
<dbReference type="Gene3D" id="3.40.50.2300">
    <property type="match status" value="1"/>
</dbReference>
<protein>
    <recommendedName>
        <fullName evidence="2">histidine kinase</fullName>
        <ecNumber evidence="2">2.7.13.3</ecNumber>
    </recommendedName>
</protein>
<dbReference type="Gene3D" id="3.30.565.10">
    <property type="entry name" value="Histidine kinase-like ATPase, C-terminal domain"/>
    <property type="match status" value="1"/>
</dbReference>
<dbReference type="PANTHER" id="PTHR43547:SF2">
    <property type="entry name" value="HYBRID SIGNAL TRANSDUCTION HISTIDINE KINASE C"/>
    <property type="match status" value="1"/>
</dbReference>
<evidence type="ECO:0000256" key="4">
    <source>
        <dbReference type="ARBA" id="ARBA00023015"/>
    </source>
</evidence>
<feature type="domain" description="HTH araC/xylS-type" evidence="9">
    <location>
        <begin position="1319"/>
        <end position="1418"/>
    </location>
</feature>
<dbReference type="Pfam" id="PF07494">
    <property type="entry name" value="Reg_prop"/>
    <property type="match status" value="1"/>
</dbReference>
<dbReference type="SUPFAM" id="SSF55874">
    <property type="entry name" value="ATPase domain of HSP90 chaperone/DNA topoisomerase II/histidine kinase"/>
    <property type="match status" value="1"/>
</dbReference>
<dbReference type="InterPro" id="IPR003661">
    <property type="entry name" value="HisK_dim/P_dom"/>
</dbReference>
<dbReference type="InterPro" id="IPR005467">
    <property type="entry name" value="His_kinase_dom"/>
</dbReference>
<dbReference type="InterPro" id="IPR011006">
    <property type="entry name" value="CheY-like_superfamily"/>
</dbReference>